<dbReference type="Proteomes" id="UP000053664">
    <property type="component" value="Unassembled WGS sequence"/>
</dbReference>
<evidence type="ECO:0008006" key="9">
    <source>
        <dbReference type="Google" id="ProtNLM"/>
    </source>
</evidence>
<dbReference type="RefSeq" id="XP_007878952.1">
    <property type="nucleotide sequence ID" value="XM_007880761.1"/>
</dbReference>
<dbReference type="Pfam" id="PF04479">
    <property type="entry name" value="RTA1"/>
    <property type="match status" value="1"/>
</dbReference>
<evidence type="ECO:0000256" key="6">
    <source>
        <dbReference type="SAM" id="Phobius"/>
    </source>
</evidence>
<gene>
    <name evidence="7" type="ORF">PFL1_03244</name>
</gene>
<dbReference type="OrthoDB" id="3358017at2759"/>
<feature type="transmembrane region" description="Helical" evidence="6">
    <location>
        <begin position="266"/>
        <end position="285"/>
    </location>
</feature>
<dbReference type="KEGG" id="pfp:PFL1_03244"/>
<evidence type="ECO:0000313" key="8">
    <source>
        <dbReference type="Proteomes" id="UP000053664"/>
    </source>
</evidence>
<dbReference type="GeneID" id="19317354"/>
<sequence>MALQDTTAWAPLADGMHRLAARMTLPPGMTPEAVDYHFSGYGYRPYLVAPIVFVIVFAILSSLHLYQNLRYKQAWMAVFTLGCLLETAGHALRIWGHFEPFLVNPYIAMQCILVITPAFFAAIDFAILGKLTSIFPSKYSIIKPSLIIPFFVTLDVASLAVQGGGSGVAAVAQIDGRDPNPGGNIVVVGLAIQLLGYALFNFLLASFCYRVSRDPPRDEAVWNARTRTFILATFVSSWLIFLRSVYRTVEMAVGWIGVISESEWTFYAFDAALVSLAVLVFVLYNPAAYIPSDIKAAQVKMQQTEDDVGGGRGGSEEEGAESKDSYMTASTLVGTKPSKRGWGGDVEKEAAGASGTTTEAHSTMLSSPTGRSVASSLSDHL</sequence>
<dbReference type="eggNOG" id="ENOG502QU4U">
    <property type="taxonomic scope" value="Eukaryota"/>
</dbReference>
<dbReference type="AlphaFoldDB" id="A0A061H913"/>
<evidence type="ECO:0000256" key="2">
    <source>
        <dbReference type="ARBA" id="ARBA00022692"/>
    </source>
</evidence>
<feature type="transmembrane region" description="Helical" evidence="6">
    <location>
        <begin position="73"/>
        <end position="95"/>
    </location>
</feature>
<evidence type="ECO:0000313" key="7">
    <source>
        <dbReference type="EMBL" id="EPQ28954.1"/>
    </source>
</evidence>
<feature type="transmembrane region" description="Helical" evidence="6">
    <location>
        <begin position="229"/>
        <end position="246"/>
    </location>
</feature>
<organism evidence="7 8">
    <name type="scientific">Pseudozyma flocculosa PF-1</name>
    <dbReference type="NCBI Taxonomy" id="1277687"/>
    <lineage>
        <taxon>Eukaryota</taxon>
        <taxon>Fungi</taxon>
        <taxon>Dikarya</taxon>
        <taxon>Basidiomycota</taxon>
        <taxon>Ustilaginomycotina</taxon>
        <taxon>Ustilaginomycetes</taxon>
        <taxon>Ustilaginales</taxon>
        <taxon>Ustilaginaceae</taxon>
        <taxon>Pseudozyma</taxon>
    </lineage>
</organism>
<dbReference type="GO" id="GO:0016020">
    <property type="term" value="C:membrane"/>
    <property type="evidence" value="ECO:0007669"/>
    <property type="project" value="UniProtKB-SubCell"/>
</dbReference>
<comment type="subcellular location">
    <subcellularLocation>
        <location evidence="1">Membrane</location>
        <topology evidence="1">Multi-pass membrane protein</topology>
    </subcellularLocation>
</comment>
<name>A0A061H913_9BASI</name>
<feature type="compositionally biased region" description="Polar residues" evidence="5">
    <location>
        <begin position="364"/>
        <end position="381"/>
    </location>
</feature>
<keyword evidence="2 6" id="KW-0812">Transmembrane</keyword>
<feature type="transmembrane region" description="Helical" evidence="6">
    <location>
        <begin position="107"/>
        <end position="129"/>
    </location>
</feature>
<dbReference type="PANTHER" id="PTHR31465">
    <property type="entry name" value="PROTEIN RTA1-RELATED"/>
    <property type="match status" value="1"/>
</dbReference>
<keyword evidence="3 6" id="KW-1133">Transmembrane helix</keyword>
<feature type="transmembrane region" description="Helical" evidence="6">
    <location>
        <begin position="46"/>
        <end position="66"/>
    </location>
</feature>
<evidence type="ECO:0000256" key="5">
    <source>
        <dbReference type="SAM" id="MobiDB-lite"/>
    </source>
</evidence>
<keyword evidence="4 6" id="KW-0472">Membrane</keyword>
<dbReference type="HOGENOM" id="CLU_033465_6_0_1"/>
<evidence type="ECO:0000256" key="3">
    <source>
        <dbReference type="ARBA" id="ARBA00022989"/>
    </source>
</evidence>
<feature type="transmembrane region" description="Helical" evidence="6">
    <location>
        <begin position="141"/>
        <end position="165"/>
    </location>
</feature>
<dbReference type="EMBL" id="KE361632">
    <property type="protein sequence ID" value="EPQ28954.1"/>
    <property type="molecule type" value="Genomic_DNA"/>
</dbReference>
<evidence type="ECO:0000256" key="1">
    <source>
        <dbReference type="ARBA" id="ARBA00004141"/>
    </source>
</evidence>
<proteinExistence type="predicted"/>
<protein>
    <recommendedName>
        <fullName evidence="9">RTA1-domain-containing protein</fullName>
    </recommendedName>
</protein>
<feature type="compositionally biased region" description="Low complexity" evidence="5">
    <location>
        <begin position="351"/>
        <end position="363"/>
    </location>
</feature>
<feature type="region of interest" description="Disordered" evidence="5">
    <location>
        <begin position="305"/>
        <end position="381"/>
    </location>
</feature>
<feature type="transmembrane region" description="Helical" evidence="6">
    <location>
        <begin position="185"/>
        <end position="209"/>
    </location>
</feature>
<evidence type="ECO:0000256" key="4">
    <source>
        <dbReference type="ARBA" id="ARBA00023136"/>
    </source>
</evidence>
<dbReference type="PANTHER" id="PTHR31465:SF1">
    <property type="entry name" value="PROTEIN RTA1-RELATED"/>
    <property type="match status" value="1"/>
</dbReference>
<reference evidence="7 8" key="1">
    <citation type="journal article" date="2013" name="Plant Cell">
        <title>The transition from a phytopathogenic smut ancestor to an anamorphic biocontrol agent deciphered by comparative whole-genome analysis.</title>
        <authorList>
            <person name="Lefebvre F."/>
            <person name="Joly D.L."/>
            <person name="Labbe C."/>
            <person name="Teichmann B."/>
            <person name="Linning R."/>
            <person name="Belzile F."/>
            <person name="Bakkeren G."/>
            <person name="Belanger R.R."/>
        </authorList>
    </citation>
    <scope>NUCLEOTIDE SEQUENCE [LARGE SCALE GENOMIC DNA]</scope>
    <source>
        <strain evidence="7 8">PF-1</strain>
    </source>
</reference>
<dbReference type="InterPro" id="IPR007568">
    <property type="entry name" value="RTA1"/>
</dbReference>
<accession>A0A061H913</accession>